<dbReference type="Proteomes" id="UP001189429">
    <property type="component" value="Unassembled WGS sequence"/>
</dbReference>
<comment type="caution">
    <text evidence="1">The sequence shown here is derived from an EMBL/GenBank/DDBJ whole genome shotgun (WGS) entry which is preliminary data.</text>
</comment>
<keyword evidence="2" id="KW-1185">Reference proteome</keyword>
<name>A0ABN9WHH3_9DINO</name>
<evidence type="ECO:0000313" key="2">
    <source>
        <dbReference type="Proteomes" id="UP001189429"/>
    </source>
</evidence>
<accession>A0ABN9WHH3</accession>
<evidence type="ECO:0000313" key="1">
    <source>
        <dbReference type="EMBL" id="CAK0885927.1"/>
    </source>
</evidence>
<feature type="non-terminal residue" evidence="1">
    <location>
        <position position="1"/>
    </location>
</feature>
<sequence>QLSAYSFYHLVHGQAPPVVEVARPAAGGFAKGFHVLFVQGISAGNPDQSTEESVAFLKCFFGRMGEGVEPARQVNCPGRYAHLMMEAALAAAADFEQVLTQALGRIARLCDAQLDCSASYCNYRAEKAFKAELRRVQRWYRPGRRRRRWRAGVARERRQAVAVKCARSVITQKVRDHFRRMRRRVKVEGLMNWRDVALATRQAGIPVQSGTVPVERLWSYLEDVMPSAARGVSLRWFRVLSVVMFLRYNYAHFNKDNLPTMAERDPLLGQRLATIAMLARAVNESDQGLSHLAPLFDPFGSR</sequence>
<reference evidence="1" key="1">
    <citation type="submission" date="2023-10" db="EMBL/GenBank/DDBJ databases">
        <authorList>
            <person name="Chen Y."/>
            <person name="Shah S."/>
            <person name="Dougan E. K."/>
            <person name="Thang M."/>
            <person name="Chan C."/>
        </authorList>
    </citation>
    <scope>NUCLEOTIDE SEQUENCE [LARGE SCALE GENOMIC DNA]</scope>
</reference>
<proteinExistence type="predicted"/>
<protein>
    <submittedName>
        <fullName evidence="1">Uncharacterized protein</fullName>
    </submittedName>
</protein>
<dbReference type="EMBL" id="CAUYUJ010018732">
    <property type="protein sequence ID" value="CAK0885927.1"/>
    <property type="molecule type" value="Genomic_DNA"/>
</dbReference>
<gene>
    <name evidence="1" type="ORF">PCOR1329_LOCUS67410</name>
</gene>
<organism evidence="1 2">
    <name type="scientific">Prorocentrum cordatum</name>
    <dbReference type="NCBI Taxonomy" id="2364126"/>
    <lineage>
        <taxon>Eukaryota</taxon>
        <taxon>Sar</taxon>
        <taxon>Alveolata</taxon>
        <taxon>Dinophyceae</taxon>
        <taxon>Prorocentrales</taxon>
        <taxon>Prorocentraceae</taxon>
        <taxon>Prorocentrum</taxon>
    </lineage>
</organism>